<dbReference type="Proteomes" id="UP001589906">
    <property type="component" value="Unassembled WGS sequence"/>
</dbReference>
<dbReference type="InterPro" id="IPR037171">
    <property type="entry name" value="NagB/RpiA_transferase-like"/>
</dbReference>
<comment type="catalytic activity">
    <reaction evidence="1 7">
        <text>6-phospho-D-glucono-1,5-lactone + H2O = 6-phospho-D-gluconate + H(+)</text>
        <dbReference type="Rhea" id="RHEA:12556"/>
        <dbReference type="ChEBI" id="CHEBI:15377"/>
        <dbReference type="ChEBI" id="CHEBI:15378"/>
        <dbReference type="ChEBI" id="CHEBI:57955"/>
        <dbReference type="ChEBI" id="CHEBI:58759"/>
        <dbReference type="EC" id="3.1.1.31"/>
    </reaction>
</comment>
<dbReference type="PANTHER" id="PTHR11054">
    <property type="entry name" value="6-PHOSPHOGLUCONOLACTONASE"/>
    <property type="match status" value="1"/>
</dbReference>
<dbReference type="NCBIfam" id="TIGR01198">
    <property type="entry name" value="pgl"/>
    <property type="match status" value="1"/>
</dbReference>
<protein>
    <recommendedName>
        <fullName evidence="6 7">6-phosphogluconolactonase</fullName>
        <shortName evidence="7">6PGL</shortName>
        <ecNumber evidence="5 7">3.1.1.31</ecNumber>
    </recommendedName>
</protein>
<evidence type="ECO:0000256" key="7">
    <source>
        <dbReference type="RuleBase" id="RU365095"/>
    </source>
</evidence>
<gene>
    <name evidence="7 9" type="primary">pgl</name>
    <name evidence="9" type="ORF">ACFFGE_11175</name>
</gene>
<keyword evidence="7 9" id="KW-0378">Hydrolase</keyword>
<accession>A0ABV6R7B3</accession>
<proteinExistence type="inferred from homology"/>
<dbReference type="PANTHER" id="PTHR11054:SF0">
    <property type="entry name" value="6-PHOSPHOGLUCONOLACTONASE"/>
    <property type="match status" value="1"/>
</dbReference>
<comment type="caution">
    <text evidence="9">The sequence shown here is derived from an EMBL/GenBank/DDBJ whole genome shotgun (WGS) entry which is preliminary data.</text>
</comment>
<dbReference type="RefSeq" id="WP_376836478.1">
    <property type="nucleotide sequence ID" value="NZ_JBHLSW010000007.1"/>
</dbReference>
<dbReference type="InterPro" id="IPR005900">
    <property type="entry name" value="6-phosphogluconolactonase_DevB"/>
</dbReference>
<evidence type="ECO:0000256" key="4">
    <source>
        <dbReference type="ARBA" id="ARBA00010662"/>
    </source>
</evidence>
<dbReference type="CDD" id="cd01400">
    <property type="entry name" value="6PGL"/>
    <property type="match status" value="1"/>
</dbReference>
<feature type="domain" description="Glucosamine/galactosamine-6-phosphate isomerase" evidence="8">
    <location>
        <begin position="7"/>
        <end position="218"/>
    </location>
</feature>
<dbReference type="InterPro" id="IPR039104">
    <property type="entry name" value="6PGL"/>
</dbReference>
<reference evidence="9 10" key="1">
    <citation type="submission" date="2024-09" db="EMBL/GenBank/DDBJ databases">
        <authorList>
            <person name="Sun Q."/>
            <person name="Mori K."/>
        </authorList>
    </citation>
    <scope>NUCLEOTIDE SEQUENCE [LARGE SCALE GENOMIC DNA]</scope>
    <source>
        <strain evidence="9 10">NCAIM B.02621</strain>
    </source>
</reference>
<evidence type="ECO:0000256" key="1">
    <source>
        <dbReference type="ARBA" id="ARBA00000832"/>
    </source>
</evidence>
<evidence type="ECO:0000256" key="3">
    <source>
        <dbReference type="ARBA" id="ARBA00004961"/>
    </source>
</evidence>
<comment type="similarity">
    <text evidence="4 7">Belongs to the glucosamine/galactosamine-6-phosphate isomerase family. 6-phosphogluconolactonase subfamily.</text>
</comment>
<evidence type="ECO:0000313" key="10">
    <source>
        <dbReference type="Proteomes" id="UP001589906"/>
    </source>
</evidence>
<dbReference type="SUPFAM" id="SSF100950">
    <property type="entry name" value="NagB/RpiA/CoA transferase-like"/>
    <property type="match status" value="1"/>
</dbReference>
<dbReference type="Gene3D" id="3.40.50.1360">
    <property type="match status" value="1"/>
</dbReference>
<organism evidence="9 10">
    <name type="scientific">Brevundimonas balnearis</name>
    <dbReference type="NCBI Taxonomy" id="1572858"/>
    <lineage>
        <taxon>Bacteria</taxon>
        <taxon>Pseudomonadati</taxon>
        <taxon>Pseudomonadota</taxon>
        <taxon>Alphaproteobacteria</taxon>
        <taxon>Caulobacterales</taxon>
        <taxon>Caulobacteraceae</taxon>
        <taxon>Brevundimonas</taxon>
    </lineage>
</organism>
<keyword evidence="10" id="KW-1185">Reference proteome</keyword>
<dbReference type="EC" id="3.1.1.31" evidence="5 7"/>
<evidence type="ECO:0000313" key="9">
    <source>
        <dbReference type="EMBL" id="MFC0634433.1"/>
    </source>
</evidence>
<evidence type="ECO:0000256" key="6">
    <source>
        <dbReference type="ARBA" id="ARBA00020337"/>
    </source>
</evidence>
<dbReference type="InterPro" id="IPR006148">
    <property type="entry name" value="Glc/Gal-6P_isomerase"/>
</dbReference>
<evidence type="ECO:0000259" key="8">
    <source>
        <dbReference type="Pfam" id="PF01182"/>
    </source>
</evidence>
<dbReference type="GO" id="GO:0017057">
    <property type="term" value="F:6-phosphogluconolactonase activity"/>
    <property type="evidence" value="ECO:0007669"/>
    <property type="project" value="UniProtKB-EC"/>
</dbReference>
<sequence>MIQSFPSPDAWAEAAADRLAEALRVAIAERGQAVFAGAGGSTPSPIYRRLAGADLDWSRVVVLPVDERHVPESSPDSNARLLRETLMTGPAAAATLLPLHHAAVTVDRSAALAARALQQVGGRVDAALLGMGEDGHILSIFPGSPTLKSLLSPKLKPTVLGVPKGRDGLAPSLERISLNIPYLKGAGRVVLALTGAKKREVFERELTGDPAVTPIAALVASVPALDVIWTEAG</sequence>
<comment type="function">
    <text evidence="2 7">Hydrolysis of 6-phosphogluconolactone to 6-phosphogluconate.</text>
</comment>
<name>A0ABV6R7B3_9CAUL</name>
<evidence type="ECO:0000256" key="5">
    <source>
        <dbReference type="ARBA" id="ARBA00013198"/>
    </source>
</evidence>
<dbReference type="Pfam" id="PF01182">
    <property type="entry name" value="Glucosamine_iso"/>
    <property type="match status" value="1"/>
</dbReference>
<comment type="pathway">
    <text evidence="3 7">Carbohydrate degradation; pentose phosphate pathway; D-ribulose 5-phosphate from D-glucose 6-phosphate (oxidative stage): step 2/3.</text>
</comment>
<dbReference type="EMBL" id="JBHLSW010000007">
    <property type="protein sequence ID" value="MFC0634433.1"/>
    <property type="molecule type" value="Genomic_DNA"/>
</dbReference>
<evidence type="ECO:0000256" key="2">
    <source>
        <dbReference type="ARBA" id="ARBA00002681"/>
    </source>
</evidence>